<comment type="caution">
    <text evidence="1">The sequence shown here is derived from an EMBL/GenBank/DDBJ whole genome shotgun (WGS) entry which is preliminary data.</text>
</comment>
<name>A0A8T1S523_CHESE</name>
<feature type="non-terminal residue" evidence="1">
    <location>
        <position position="143"/>
    </location>
</feature>
<dbReference type="PANTHER" id="PTHR14392">
    <property type="entry name" value="NIBAN FAMILY MEMBER"/>
    <property type="match status" value="1"/>
</dbReference>
<dbReference type="OrthoDB" id="9412522at2759"/>
<evidence type="ECO:0008006" key="3">
    <source>
        <dbReference type="Google" id="ProtNLM"/>
    </source>
</evidence>
<dbReference type="AlphaFoldDB" id="A0A8T1S523"/>
<dbReference type="Gene3D" id="2.30.29.30">
    <property type="entry name" value="Pleckstrin-homology domain (PH domain)/Phosphotyrosine-binding domain (PTB)"/>
    <property type="match status" value="1"/>
</dbReference>
<gene>
    <name evidence="1" type="ORF">G0U57_018811</name>
</gene>
<dbReference type="InterPro" id="IPR011993">
    <property type="entry name" value="PH-like_dom_sf"/>
</dbReference>
<dbReference type="SUPFAM" id="SSF50729">
    <property type="entry name" value="PH domain-like"/>
    <property type="match status" value="1"/>
</dbReference>
<keyword evidence="2" id="KW-1185">Reference proteome</keyword>
<evidence type="ECO:0000313" key="2">
    <source>
        <dbReference type="Proteomes" id="UP000765507"/>
    </source>
</evidence>
<evidence type="ECO:0000313" key="1">
    <source>
        <dbReference type="EMBL" id="KAG6923960.1"/>
    </source>
</evidence>
<dbReference type="Proteomes" id="UP000765507">
    <property type="component" value="Unassembled WGS sequence"/>
</dbReference>
<organism evidence="1 2">
    <name type="scientific">Chelydra serpentina</name>
    <name type="common">Snapping turtle</name>
    <name type="synonym">Testudo serpentina</name>
    <dbReference type="NCBI Taxonomy" id="8475"/>
    <lineage>
        <taxon>Eukaryota</taxon>
        <taxon>Metazoa</taxon>
        <taxon>Chordata</taxon>
        <taxon>Craniata</taxon>
        <taxon>Vertebrata</taxon>
        <taxon>Euteleostomi</taxon>
        <taxon>Archelosauria</taxon>
        <taxon>Testudinata</taxon>
        <taxon>Testudines</taxon>
        <taxon>Cryptodira</taxon>
        <taxon>Durocryptodira</taxon>
        <taxon>Americhelydia</taxon>
        <taxon>Chelydroidea</taxon>
        <taxon>Chelydridae</taxon>
        <taxon>Chelydra</taxon>
    </lineage>
</organism>
<protein>
    <recommendedName>
        <fullName evidence="3">PH domain-containing protein</fullName>
    </recommendedName>
</protein>
<proteinExistence type="predicted"/>
<accession>A0A8T1S523</accession>
<reference evidence="1 2" key="1">
    <citation type="journal article" date="2020" name="G3 (Bethesda)">
        <title>Draft Genome of the Common Snapping Turtle, Chelydra serpentina, a Model for Phenotypic Plasticity in Reptiles.</title>
        <authorList>
            <person name="Das D."/>
            <person name="Singh S.K."/>
            <person name="Bierstedt J."/>
            <person name="Erickson A."/>
            <person name="Galli G.L.J."/>
            <person name="Crossley D.A. 2nd"/>
            <person name="Rhen T."/>
        </authorList>
    </citation>
    <scope>NUCLEOTIDE SEQUENCE [LARGE SCALE GENOMIC DNA]</scope>
    <source>
        <strain evidence="1">KW</strain>
    </source>
</reference>
<dbReference type="InterPro" id="IPR026088">
    <property type="entry name" value="Niban-like"/>
</dbReference>
<dbReference type="PANTHER" id="PTHR14392:SF4">
    <property type="entry name" value="PROTEIN NIBAN 3"/>
    <property type="match status" value="1"/>
</dbReference>
<sequence>MGGRYSSPMDGRQRRYLRGRTDATVKNFIPYYQRQLATTFLRRVSKELDPQDKPALQLLQSKLQKPPDALLHEGFLMQYNGDTCKWKKSYFILLGNCTLEWFDSKEAQGKGYKPRGSTTLSGYLLVTSLSEYTRLIDSLCQGL</sequence>
<dbReference type="Pfam" id="PF26089">
    <property type="entry name" value="PH_Niban2"/>
    <property type="match status" value="1"/>
</dbReference>
<dbReference type="EMBL" id="JAHGAV010000705">
    <property type="protein sequence ID" value="KAG6923960.1"/>
    <property type="molecule type" value="Genomic_DNA"/>
</dbReference>